<feature type="non-terminal residue" evidence="1">
    <location>
        <position position="1"/>
    </location>
</feature>
<dbReference type="Proteomes" id="UP000265520">
    <property type="component" value="Unassembled WGS sequence"/>
</dbReference>
<proteinExistence type="predicted"/>
<dbReference type="EMBL" id="LXQA011361755">
    <property type="protein sequence ID" value="MCI94627.1"/>
    <property type="molecule type" value="Genomic_DNA"/>
</dbReference>
<evidence type="ECO:0000313" key="1">
    <source>
        <dbReference type="EMBL" id="MCI94627.1"/>
    </source>
</evidence>
<protein>
    <submittedName>
        <fullName evidence="1">Uncharacterized protein</fullName>
    </submittedName>
</protein>
<dbReference type="AlphaFoldDB" id="A0A392W2V5"/>
<feature type="non-terminal residue" evidence="1">
    <location>
        <position position="16"/>
    </location>
</feature>
<comment type="caution">
    <text evidence="1">The sequence shown here is derived from an EMBL/GenBank/DDBJ whole genome shotgun (WGS) entry which is preliminary data.</text>
</comment>
<keyword evidence="2" id="KW-1185">Reference proteome</keyword>
<evidence type="ECO:0000313" key="2">
    <source>
        <dbReference type="Proteomes" id="UP000265520"/>
    </source>
</evidence>
<sequence>VDIAPRFGRRAVEALK</sequence>
<reference evidence="1 2" key="1">
    <citation type="journal article" date="2018" name="Front. Plant Sci.">
        <title>Red Clover (Trifolium pratense) and Zigzag Clover (T. medium) - A Picture of Genomic Similarities and Differences.</title>
        <authorList>
            <person name="Dluhosova J."/>
            <person name="Istvanek J."/>
            <person name="Nedelnik J."/>
            <person name="Repkova J."/>
        </authorList>
    </citation>
    <scope>NUCLEOTIDE SEQUENCE [LARGE SCALE GENOMIC DNA]</scope>
    <source>
        <strain evidence="2">cv. 10/8</strain>
        <tissue evidence="1">Leaf</tissue>
    </source>
</reference>
<accession>A0A392W2V5</accession>
<organism evidence="1 2">
    <name type="scientific">Trifolium medium</name>
    <dbReference type="NCBI Taxonomy" id="97028"/>
    <lineage>
        <taxon>Eukaryota</taxon>
        <taxon>Viridiplantae</taxon>
        <taxon>Streptophyta</taxon>
        <taxon>Embryophyta</taxon>
        <taxon>Tracheophyta</taxon>
        <taxon>Spermatophyta</taxon>
        <taxon>Magnoliopsida</taxon>
        <taxon>eudicotyledons</taxon>
        <taxon>Gunneridae</taxon>
        <taxon>Pentapetalae</taxon>
        <taxon>rosids</taxon>
        <taxon>fabids</taxon>
        <taxon>Fabales</taxon>
        <taxon>Fabaceae</taxon>
        <taxon>Papilionoideae</taxon>
        <taxon>50 kb inversion clade</taxon>
        <taxon>NPAAA clade</taxon>
        <taxon>Hologalegina</taxon>
        <taxon>IRL clade</taxon>
        <taxon>Trifolieae</taxon>
        <taxon>Trifolium</taxon>
    </lineage>
</organism>
<name>A0A392W2V5_9FABA</name>